<accession>A0A160MWJ8</accession>
<dbReference type="RefSeq" id="WP_169816687.1">
    <property type="nucleotide sequence ID" value="NZ_CP014841.1"/>
</dbReference>
<dbReference type="STRING" id="445710.ATSB10_00020"/>
<keyword evidence="10" id="KW-1185">Reference proteome</keyword>
<feature type="transmembrane region" description="Helical" evidence="7">
    <location>
        <begin position="50"/>
        <end position="71"/>
    </location>
</feature>
<evidence type="ECO:0000256" key="4">
    <source>
        <dbReference type="ARBA" id="ARBA00029447"/>
    </source>
</evidence>
<name>A0A160MWJ8_9GAMM</name>
<dbReference type="GO" id="GO:0006935">
    <property type="term" value="P:chemotaxis"/>
    <property type="evidence" value="ECO:0007669"/>
    <property type="project" value="InterPro"/>
</dbReference>
<evidence type="ECO:0000256" key="6">
    <source>
        <dbReference type="SAM" id="MobiDB-lite"/>
    </source>
</evidence>
<dbReference type="FunFam" id="1.10.287.950:FF:000001">
    <property type="entry name" value="Methyl-accepting chemotaxis sensory transducer"/>
    <property type="match status" value="1"/>
</dbReference>
<reference evidence="9 10" key="1">
    <citation type="submission" date="2016-02" db="EMBL/GenBank/DDBJ databases">
        <title>Complete genome sequencing and analysis of ATSB10, Dyella thiooxydans isolated from rhizosphere soil of sunflower (Helianthus annuus L.).</title>
        <authorList>
            <person name="Lee Y."/>
            <person name="Hwangbo K."/>
            <person name="Chung H."/>
            <person name="Yoo J."/>
            <person name="Kim K.Y."/>
            <person name="Sa T.M."/>
            <person name="Um Y."/>
            <person name="Madhaiyan M."/>
        </authorList>
    </citation>
    <scope>NUCLEOTIDE SEQUENCE [LARGE SCALE GENOMIC DNA]</scope>
    <source>
        <strain evidence="9 10">ATSB10</strain>
    </source>
</reference>
<dbReference type="EMBL" id="CP014841">
    <property type="protein sequence ID" value="AND67456.1"/>
    <property type="molecule type" value="Genomic_DNA"/>
</dbReference>
<dbReference type="PRINTS" id="PR00260">
    <property type="entry name" value="CHEMTRNSDUCR"/>
</dbReference>
<dbReference type="Pfam" id="PF00015">
    <property type="entry name" value="MCPsignal"/>
    <property type="match status" value="1"/>
</dbReference>
<evidence type="ECO:0000259" key="8">
    <source>
        <dbReference type="PROSITE" id="PS50111"/>
    </source>
</evidence>
<evidence type="ECO:0000256" key="5">
    <source>
        <dbReference type="PROSITE-ProRule" id="PRU00284"/>
    </source>
</evidence>
<dbReference type="Proteomes" id="UP000077255">
    <property type="component" value="Chromosome"/>
</dbReference>
<keyword evidence="7" id="KW-0812">Transmembrane</keyword>
<keyword evidence="7" id="KW-1133">Transmembrane helix</keyword>
<keyword evidence="7" id="KW-0472">Membrane</keyword>
<comment type="similarity">
    <text evidence="4">Belongs to the methyl-accepting chemotaxis (MCP) protein family.</text>
</comment>
<comment type="subcellular location">
    <subcellularLocation>
        <location evidence="1">Membrane</location>
    </subcellularLocation>
</comment>
<dbReference type="GO" id="GO:0005886">
    <property type="term" value="C:plasma membrane"/>
    <property type="evidence" value="ECO:0007669"/>
    <property type="project" value="TreeGrafter"/>
</dbReference>
<proteinExistence type="inferred from homology"/>
<evidence type="ECO:0000256" key="3">
    <source>
        <dbReference type="ARBA" id="ARBA00023224"/>
    </source>
</evidence>
<evidence type="ECO:0000256" key="2">
    <source>
        <dbReference type="ARBA" id="ARBA00022481"/>
    </source>
</evidence>
<dbReference type="CDD" id="cd11386">
    <property type="entry name" value="MCP_signal"/>
    <property type="match status" value="1"/>
</dbReference>
<feature type="domain" description="Methyl-accepting transducer" evidence="8">
    <location>
        <begin position="425"/>
        <end position="654"/>
    </location>
</feature>
<dbReference type="PROSITE" id="PS50111">
    <property type="entry name" value="CHEMOTAXIS_TRANSDUC_2"/>
    <property type="match status" value="1"/>
</dbReference>
<feature type="region of interest" description="Disordered" evidence="6">
    <location>
        <begin position="1"/>
        <end position="20"/>
    </location>
</feature>
<evidence type="ECO:0000313" key="9">
    <source>
        <dbReference type="EMBL" id="AND67456.1"/>
    </source>
</evidence>
<evidence type="ECO:0000313" key="10">
    <source>
        <dbReference type="Proteomes" id="UP000077255"/>
    </source>
</evidence>
<keyword evidence="2" id="KW-0488">Methylation</keyword>
<protein>
    <recommendedName>
        <fullName evidence="8">Methyl-accepting transducer domain-containing protein</fullName>
    </recommendedName>
</protein>
<keyword evidence="3 5" id="KW-0807">Transducer</keyword>
<dbReference type="InterPro" id="IPR051310">
    <property type="entry name" value="MCP_chemotaxis"/>
</dbReference>
<dbReference type="PANTHER" id="PTHR43531:SF14">
    <property type="entry name" value="METHYL-ACCEPTING CHEMOTAXIS PROTEIN I-RELATED"/>
    <property type="match status" value="1"/>
</dbReference>
<dbReference type="KEGG" id="dtx:ATSB10_00020"/>
<evidence type="ECO:0000256" key="1">
    <source>
        <dbReference type="ARBA" id="ARBA00004370"/>
    </source>
</evidence>
<dbReference type="GO" id="GO:0004888">
    <property type="term" value="F:transmembrane signaling receptor activity"/>
    <property type="evidence" value="ECO:0007669"/>
    <property type="project" value="InterPro"/>
</dbReference>
<feature type="transmembrane region" description="Helical" evidence="7">
    <location>
        <begin position="347"/>
        <end position="366"/>
    </location>
</feature>
<dbReference type="GO" id="GO:0007165">
    <property type="term" value="P:signal transduction"/>
    <property type="evidence" value="ECO:0007669"/>
    <property type="project" value="UniProtKB-KW"/>
</dbReference>
<dbReference type="InterPro" id="IPR004089">
    <property type="entry name" value="MCPsignal_dom"/>
</dbReference>
<dbReference type="SUPFAM" id="SSF58104">
    <property type="entry name" value="Methyl-accepting chemotaxis protein (MCP) signaling domain"/>
    <property type="match status" value="1"/>
</dbReference>
<dbReference type="InterPro" id="IPR004090">
    <property type="entry name" value="Chemotax_Me-accpt_rcpt"/>
</dbReference>
<dbReference type="SMART" id="SM00283">
    <property type="entry name" value="MA"/>
    <property type="match status" value="1"/>
</dbReference>
<dbReference type="PANTHER" id="PTHR43531">
    <property type="entry name" value="PROTEIN ICFG"/>
    <property type="match status" value="1"/>
</dbReference>
<gene>
    <name evidence="9" type="ORF">ATSB10_00020</name>
</gene>
<sequence>MNIYSPAAFETPGPSTGPAESGKGGLSEFFRYHGFWAPGVRLFRAIGFKLKALIIAVTFLVPIAFLAWTHFAGEARQIASSAREHQGVAYGNKVMGLLPLLVRSRVLAVEEADAASRNEVRTSIAEHLTLLADEEKANGDALGTGKAYGVFVTAVEAADKAVGDAPAVVARHTAAIEALLGLLDASTDGSNLTLDPDIDTYYLMDASMTRLPAMIEAIGKLQAEGSGLRASGKMDPERVSALTSGRHELAVYAKALENGLGKAVARTPALAATLDVAQTRKALLQFTSSIDRALYGADPTVATAVPEFIALGDHAIDALVALETAATGELDALLAARSSRLVRERDITIAVLAASMLAALYLFVAFGRVLGGGMREIAFHVDAMREGDLTTCPRAWGADEPAQLMFTLSEMQQAQRRMVGQMRVASDAILGASSEIASGTGDLSRRTEMSAANLEETAAAMEEIAATVKGNEQAVDEATKLALANARTAEQGGEVIGRVVHTMESISEASGRIGDIVGSIDAIAFQTNILALNAAVEAARAGEHGRGFAVVASEVRALAQSAAASAREIKGLIGTNLEQVDAGVQVVRQAGETIGELVGGAKRISELLGDVASGARELSIGVNQTASAVQQLDGVTQENAALVSEAAASVVELKGQAQRLASEVARFRLTPDTVVRRAG</sequence>
<dbReference type="AlphaFoldDB" id="A0A160MWJ8"/>
<dbReference type="PATRIC" id="fig|445710.3.peg.2"/>
<dbReference type="Gene3D" id="1.10.287.950">
    <property type="entry name" value="Methyl-accepting chemotaxis protein"/>
    <property type="match status" value="1"/>
</dbReference>
<organism evidence="9 10">
    <name type="scientific">Dyella thiooxydans</name>
    <dbReference type="NCBI Taxonomy" id="445710"/>
    <lineage>
        <taxon>Bacteria</taxon>
        <taxon>Pseudomonadati</taxon>
        <taxon>Pseudomonadota</taxon>
        <taxon>Gammaproteobacteria</taxon>
        <taxon>Lysobacterales</taxon>
        <taxon>Rhodanobacteraceae</taxon>
        <taxon>Dyella</taxon>
    </lineage>
</organism>
<evidence type="ECO:0000256" key="7">
    <source>
        <dbReference type="SAM" id="Phobius"/>
    </source>
</evidence>